<dbReference type="EMBL" id="JASPKY010000927">
    <property type="protein sequence ID" value="KAK9680147.1"/>
    <property type="molecule type" value="Genomic_DNA"/>
</dbReference>
<evidence type="ECO:0008006" key="4">
    <source>
        <dbReference type="Google" id="ProtNLM"/>
    </source>
</evidence>
<accession>A0AAW1HUA0</accession>
<organism evidence="2 3">
    <name type="scientific">Popillia japonica</name>
    <name type="common">Japanese beetle</name>
    <dbReference type="NCBI Taxonomy" id="7064"/>
    <lineage>
        <taxon>Eukaryota</taxon>
        <taxon>Metazoa</taxon>
        <taxon>Ecdysozoa</taxon>
        <taxon>Arthropoda</taxon>
        <taxon>Hexapoda</taxon>
        <taxon>Insecta</taxon>
        <taxon>Pterygota</taxon>
        <taxon>Neoptera</taxon>
        <taxon>Endopterygota</taxon>
        <taxon>Coleoptera</taxon>
        <taxon>Polyphaga</taxon>
        <taxon>Scarabaeiformia</taxon>
        <taxon>Scarabaeidae</taxon>
        <taxon>Rutelinae</taxon>
        <taxon>Popillia</taxon>
    </lineage>
</organism>
<dbReference type="Proteomes" id="UP001458880">
    <property type="component" value="Unassembled WGS sequence"/>
</dbReference>
<evidence type="ECO:0000313" key="2">
    <source>
        <dbReference type="EMBL" id="KAK9680147.1"/>
    </source>
</evidence>
<evidence type="ECO:0000313" key="3">
    <source>
        <dbReference type="Proteomes" id="UP001458880"/>
    </source>
</evidence>
<gene>
    <name evidence="2" type="ORF">QE152_g39314</name>
</gene>
<proteinExistence type="predicted"/>
<keyword evidence="3" id="KW-1185">Reference proteome</keyword>
<reference evidence="2 3" key="1">
    <citation type="journal article" date="2024" name="BMC Genomics">
        <title>De novo assembly and annotation of Popillia japonica's genome with initial clues to its potential as an invasive pest.</title>
        <authorList>
            <person name="Cucini C."/>
            <person name="Boschi S."/>
            <person name="Funari R."/>
            <person name="Cardaioli E."/>
            <person name="Iannotti N."/>
            <person name="Marturano G."/>
            <person name="Paoli F."/>
            <person name="Bruttini M."/>
            <person name="Carapelli A."/>
            <person name="Frati F."/>
            <person name="Nardi F."/>
        </authorList>
    </citation>
    <scope>NUCLEOTIDE SEQUENCE [LARGE SCALE GENOMIC DNA]</scope>
    <source>
        <strain evidence="2">DMR45628</strain>
    </source>
</reference>
<comment type="caution">
    <text evidence="2">The sequence shown here is derived from an EMBL/GenBank/DDBJ whole genome shotgun (WGS) entry which is preliminary data.</text>
</comment>
<protein>
    <recommendedName>
        <fullName evidence="4">ABC transporter permease</fullName>
    </recommendedName>
</protein>
<name>A0AAW1HUA0_POPJA</name>
<feature type="transmembrane region" description="Helical" evidence="1">
    <location>
        <begin position="20"/>
        <end position="43"/>
    </location>
</feature>
<keyword evidence="1" id="KW-0812">Transmembrane</keyword>
<keyword evidence="1" id="KW-1133">Transmembrane helix</keyword>
<dbReference type="AlphaFoldDB" id="A0AAW1HUA0"/>
<keyword evidence="1" id="KW-0472">Membrane</keyword>
<feature type="non-terminal residue" evidence="2">
    <location>
        <position position="71"/>
    </location>
</feature>
<sequence length="71" mass="8591">MGRNWHKFLLLTWKNWLLQWRHPIQTVIEILAPVFFAALLVALRGWVVPEKRPEKVYEPFEFDSFRPPAFL</sequence>
<evidence type="ECO:0000256" key="1">
    <source>
        <dbReference type="SAM" id="Phobius"/>
    </source>
</evidence>